<dbReference type="RefSeq" id="WP_062680664.1">
    <property type="nucleotide sequence ID" value="NZ_LVEA01000001.1"/>
</dbReference>
<accession>A0A162J633</accession>
<comment type="caution">
    <text evidence="1">The sequence shown here is derived from an EMBL/GenBank/DDBJ whole genome shotgun (WGS) entry which is preliminary data.</text>
</comment>
<gene>
    <name evidence="1" type="ORF">A2J07_00275</name>
</gene>
<dbReference type="Proteomes" id="UP000075816">
    <property type="component" value="Unassembled WGS sequence"/>
</dbReference>
<name>A0A162J633_9FUSO</name>
<dbReference type="AlphaFoldDB" id="A0A162J633"/>
<reference evidence="1 2" key="1">
    <citation type="submission" date="2016-03" db="EMBL/GenBank/DDBJ databases">
        <title>Comparative genomics of human isolates of Fusobacterium necrophorum.</title>
        <authorList>
            <person name="Jensen A."/>
            <person name="Bank S."/>
            <person name="Andersen P.S."/>
            <person name="Kristensen L.H."/>
            <person name="Prag J."/>
        </authorList>
    </citation>
    <scope>NUCLEOTIDE SEQUENCE [LARGE SCALE GENOMIC DNA]</scope>
    <source>
        <strain evidence="1 2">LS_1264</strain>
    </source>
</reference>
<protein>
    <submittedName>
        <fullName evidence="1">Uncharacterized protein</fullName>
    </submittedName>
</protein>
<evidence type="ECO:0000313" key="1">
    <source>
        <dbReference type="EMBL" id="KYL05203.1"/>
    </source>
</evidence>
<sequence length="159" mass="19161">MLQKRKSNTKEFKKRNQIVYIDGKNGLPFDNIFTLIRSNKDELLGLAEILFYSIINTDPITYYNMVENDLTEEEIDECCNDYKNYLDYYKNLKKYTKEEVDDVIKFIRNEAINEQAIAVFCRVSDKEVIYEPQYKFDMKYIAKKILKYYNEKKKEDVKC</sequence>
<organism evidence="1 2">
    <name type="scientific">Fusobacterium necrophorum subsp. funduliforme</name>
    <dbReference type="NCBI Taxonomy" id="143387"/>
    <lineage>
        <taxon>Bacteria</taxon>
        <taxon>Fusobacteriati</taxon>
        <taxon>Fusobacteriota</taxon>
        <taxon>Fusobacteriia</taxon>
        <taxon>Fusobacteriales</taxon>
        <taxon>Fusobacteriaceae</taxon>
        <taxon>Fusobacterium</taxon>
    </lineage>
</organism>
<proteinExistence type="predicted"/>
<evidence type="ECO:0000313" key="2">
    <source>
        <dbReference type="Proteomes" id="UP000075816"/>
    </source>
</evidence>
<dbReference type="EMBL" id="LVEA01000001">
    <property type="protein sequence ID" value="KYL05203.1"/>
    <property type="molecule type" value="Genomic_DNA"/>
</dbReference>